<evidence type="ECO:0000313" key="2">
    <source>
        <dbReference type="EMBL" id="CZR62312.1"/>
    </source>
</evidence>
<proteinExistence type="predicted"/>
<feature type="region of interest" description="Disordered" evidence="1">
    <location>
        <begin position="156"/>
        <end position="175"/>
    </location>
</feature>
<feature type="region of interest" description="Disordered" evidence="1">
    <location>
        <begin position="189"/>
        <end position="260"/>
    </location>
</feature>
<evidence type="ECO:0000313" key="3">
    <source>
        <dbReference type="Proteomes" id="UP000184330"/>
    </source>
</evidence>
<protein>
    <submittedName>
        <fullName evidence="2">Uncharacterized protein</fullName>
    </submittedName>
</protein>
<feature type="compositionally biased region" description="Basic and acidic residues" evidence="1">
    <location>
        <begin position="240"/>
        <end position="260"/>
    </location>
</feature>
<organism evidence="2 3">
    <name type="scientific">Phialocephala subalpina</name>
    <dbReference type="NCBI Taxonomy" id="576137"/>
    <lineage>
        <taxon>Eukaryota</taxon>
        <taxon>Fungi</taxon>
        <taxon>Dikarya</taxon>
        <taxon>Ascomycota</taxon>
        <taxon>Pezizomycotina</taxon>
        <taxon>Leotiomycetes</taxon>
        <taxon>Helotiales</taxon>
        <taxon>Mollisiaceae</taxon>
        <taxon>Phialocephala</taxon>
        <taxon>Phialocephala fortinii species complex</taxon>
    </lineage>
</organism>
<name>A0A1L7XBB6_9HELO</name>
<gene>
    <name evidence="2" type="ORF">PAC_12209</name>
</gene>
<keyword evidence="3" id="KW-1185">Reference proteome</keyword>
<reference evidence="2 3" key="1">
    <citation type="submission" date="2016-03" db="EMBL/GenBank/DDBJ databases">
        <authorList>
            <person name="Ploux O."/>
        </authorList>
    </citation>
    <scope>NUCLEOTIDE SEQUENCE [LARGE SCALE GENOMIC DNA]</scope>
    <source>
        <strain evidence="2 3">UAMH 11012</strain>
    </source>
</reference>
<evidence type="ECO:0000256" key="1">
    <source>
        <dbReference type="SAM" id="MobiDB-lite"/>
    </source>
</evidence>
<dbReference type="EMBL" id="FJOG01000020">
    <property type="protein sequence ID" value="CZR62312.1"/>
    <property type="molecule type" value="Genomic_DNA"/>
</dbReference>
<dbReference type="AlphaFoldDB" id="A0A1L7XBB6"/>
<dbReference type="Proteomes" id="UP000184330">
    <property type="component" value="Unassembled WGS sequence"/>
</dbReference>
<accession>A0A1L7XBB6</accession>
<dbReference type="OrthoDB" id="3508416at2759"/>
<sequence length="562" mass="61985">MAAFRRDGLTIDPDHGWAVTHRLRFCADGKPSADAYVKILTKKEPFPDDVEPVAANFTKWASPRVAAMEAKKKALEDMGLIEDAFGLFHKPDHSLFRFSEYGEGIHASIAPPEGFRQDVGHAGEHFNLGVPGQGRLGPAAEQFIPSVHGQQGVGVAEESSDLGTHGQGYAAGTMADGDIEGAHGVVVQNSVPHNDTDTRGVIAGAQGEQNNYAVDAESIGSYDETRSVSQDEDQDTTYNGHDDGASHQSDDYDGHTNYSHDAHNDSLAVFSNAPVSNVVSEDNPLFADLAKRISDYKTKNGIETYNDDHEEPFRPSQMVIEEEAGIVRRPLTKSHYLGCNEDGTDKTYKHQVKGLPKGENAALWLEGLPPDVTEADVLAIVDTGAVFAFHLNKPTWRHRTSAGKLVFMKVSAAYAFKDKCISLRPYGTGNGHGIGLRIGDYDIRAEHNDNGYREYTRPGQSRVLHIHGPKELVETTDWEKWFKKCIHFKKTHSAILPSDIPGEATYEIGFARVDGQAESIHHAVRKQKAFKGIFRVEYARDPCDPDGRDFESHRMLEARRWG</sequence>
<dbReference type="STRING" id="576137.A0A1L7XBB6"/>